<dbReference type="SUPFAM" id="SSF55961">
    <property type="entry name" value="Bet v1-like"/>
    <property type="match status" value="1"/>
</dbReference>
<keyword evidence="4" id="KW-1185">Reference proteome</keyword>
<comment type="similarity">
    <text evidence="1">Belongs to the AHA1 family.</text>
</comment>
<dbReference type="InterPro" id="IPR023393">
    <property type="entry name" value="START-like_dom_sf"/>
</dbReference>
<sequence length="156" mass="17481">MTSSNGNGHDTDNESQITLTRTIDANIDDVFAAWTDPALIEQWQADEAELDAFEGGEYKFTTFGDDEDPEDHVVSGEILQFVENEKLVMSWVHKDGDDEDAEELIFVLEIAFKALGDDQTRITLTERGLAHADPESRIFSMEAWSAALEHLAEVME</sequence>
<organism evidence="3 4">
    <name type="scientific">Devosia oryziradicis</name>
    <dbReference type="NCBI Taxonomy" id="2801335"/>
    <lineage>
        <taxon>Bacteria</taxon>
        <taxon>Pseudomonadati</taxon>
        <taxon>Pseudomonadota</taxon>
        <taxon>Alphaproteobacteria</taxon>
        <taxon>Hyphomicrobiales</taxon>
        <taxon>Devosiaceae</taxon>
        <taxon>Devosia</taxon>
    </lineage>
</organism>
<dbReference type="Pfam" id="PF08327">
    <property type="entry name" value="AHSA1"/>
    <property type="match status" value="1"/>
</dbReference>
<reference evidence="3 4" key="1">
    <citation type="submission" date="2021-01" db="EMBL/GenBank/DDBJ databases">
        <title>Genome seq and assembly of Devosia sp. G19.</title>
        <authorList>
            <person name="Chhetri G."/>
        </authorList>
    </citation>
    <scope>NUCLEOTIDE SEQUENCE [LARGE SCALE GENOMIC DNA]</scope>
    <source>
        <strain evidence="3 4">G19</strain>
    </source>
</reference>
<dbReference type="EMBL" id="CP068047">
    <property type="protein sequence ID" value="QQR35269.1"/>
    <property type="molecule type" value="Genomic_DNA"/>
</dbReference>
<evidence type="ECO:0000313" key="3">
    <source>
        <dbReference type="EMBL" id="QQR35269.1"/>
    </source>
</evidence>
<proteinExistence type="inferred from homology"/>
<dbReference type="RefSeq" id="WP_201654574.1">
    <property type="nucleotide sequence ID" value="NZ_CP068047.1"/>
</dbReference>
<dbReference type="Proteomes" id="UP000595460">
    <property type="component" value="Chromosome"/>
</dbReference>
<feature type="domain" description="Activator of Hsp90 ATPase homologue 1/2-like C-terminal" evidence="2">
    <location>
        <begin position="24"/>
        <end position="156"/>
    </location>
</feature>
<accession>A0ABX7BTI5</accession>
<gene>
    <name evidence="3" type="ORF">JI749_12960</name>
</gene>
<name>A0ABX7BTI5_9HYPH</name>
<protein>
    <submittedName>
        <fullName evidence="3">SRPBCC domain-containing protein</fullName>
    </submittedName>
</protein>
<dbReference type="CDD" id="cd07814">
    <property type="entry name" value="SRPBCC_CalC_Aha1-like"/>
    <property type="match status" value="1"/>
</dbReference>
<evidence type="ECO:0000313" key="4">
    <source>
        <dbReference type="Proteomes" id="UP000595460"/>
    </source>
</evidence>
<evidence type="ECO:0000256" key="1">
    <source>
        <dbReference type="ARBA" id="ARBA00006817"/>
    </source>
</evidence>
<dbReference type="InterPro" id="IPR013538">
    <property type="entry name" value="ASHA1/2-like_C"/>
</dbReference>
<evidence type="ECO:0000259" key="2">
    <source>
        <dbReference type="Pfam" id="PF08327"/>
    </source>
</evidence>
<dbReference type="Gene3D" id="3.30.530.20">
    <property type="match status" value="1"/>
</dbReference>